<feature type="transmembrane region" description="Helical" evidence="1">
    <location>
        <begin position="570"/>
        <end position="592"/>
    </location>
</feature>
<name>A0A2U8FVG7_9BURK</name>
<dbReference type="AlphaFoldDB" id="A0A2U8FVG7"/>
<feature type="transmembrane region" description="Helical" evidence="1">
    <location>
        <begin position="462"/>
        <end position="484"/>
    </location>
</feature>
<dbReference type="KEGG" id="aon:DEH84_00595"/>
<dbReference type="Proteomes" id="UP000244892">
    <property type="component" value="Chromosome"/>
</dbReference>
<reference evidence="2 3" key="1">
    <citation type="submission" date="2018-05" db="EMBL/GenBank/DDBJ databases">
        <title>complete genome sequence of Aquabacterium olei NBRC 110486.</title>
        <authorList>
            <person name="Tang B."/>
            <person name="Chang J."/>
            <person name="Zhang L."/>
            <person name="Yang H."/>
        </authorList>
    </citation>
    <scope>NUCLEOTIDE SEQUENCE [LARGE SCALE GENOMIC DNA]</scope>
    <source>
        <strain evidence="2 3">NBRC 110486</strain>
    </source>
</reference>
<protein>
    <submittedName>
        <fullName evidence="2">Recombinase</fullName>
    </submittedName>
</protein>
<sequence>MSLEALLDSADPHAPLVERHLWLIQLIDWVRRGEPLSGTQYVVRLLATQPERRARVVALLAAFWRDTDVAALLADYGFSPRSSFLNELGERLRRKTLPGTPDTGDLARLFTLLFDDPNDDAWLARLDAATLAEMAVLWREALAEPTVSARTAGWREPFLDAIAYLVSQVRAAGMSPAFRGRLGTRVDDGIPDERDAGIPSQTVAAQLSDEQLGRQAFRQLGRAAERLHELSLTEAERPDGDNGPSTALLQEAQYLRALLDRCAQAASGLHGHLEAQGISVDLVFQIDQLCARCRRVEQLLEVILAPQPAPVLRNLLCELLEQGQRRRSVRALFSRHYAMLARKVAERSAETGEHYITRNRAEYRDMLRRAGGGGAVIAGTTYMKFAVVALGLSPFWAGLGAGLNYAVSFVIVQLLHWTVATKQPAMTAPAMAARLADTRTDEAVEGFVDEVAHLIRSQVAGIVGNLAVVGPLVLLAQVVAWWALGKPLISPAKAEYVLHSLTLLGPSLWYAAFTGVLLFASSIIAGWVENWFVLHRLDSALRWNPRIRLWLGADRAAYWAGWWRENISGLAANVSLGMMLGLVPVIASFLALPLDVRHVTLSMGQLMAAAGTLGPDVIHHPGFWWCAAAVPLTGLLNVGVSFVLALRVAVRSREVRVSDRARLRKAVWRRVRTQPLSFLFPPREAASASLAGSAAGPVEPRP</sequence>
<organism evidence="2 3">
    <name type="scientific">Aquabacterium olei</name>
    <dbReference type="NCBI Taxonomy" id="1296669"/>
    <lineage>
        <taxon>Bacteria</taxon>
        <taxon>Pseudomonadati</taxon>
        <taxon>Pseudomonadota</taxon>
        <taxon>Betaproteobacteria</taxon>
        <taxon>Burkholderiales</taxon>
        <taxon>Aquabacterium</taxon>
    </lineage>
</organism>
<evidence type="ECO:0000313" key="3">
    <source>
        <dbReference type="Proteomes" id="UP000244892"/>
    </source>
</evidence>
<feature type="transmembrane region" description="Helical" evidence="1">
    <location>
        <begin position="508"/>
        <end position="528"/>
    </location>
</feature>
<dbReference type="OrthoDB" id="5688397at2"/>
<keyword evidence="3" id="KW-1185">Reference proteome</keyword>
<keyword evidence="1" id="KW-1133">Transmembrane helix</keyword>
<keyword evidence="1" id="KW-0472">Membrane</keyword>
<dbReference type="PIRSF" id="PIRSF015380">
    <property type="entry name" value="Site-sp_rcmb"/>
    <property type="match status" value="1"/>
</dbReference>
<proteinExistence type="predicted"/>
<dbReference type="Pfam" id="PF10136">
    <property type="entry name" value="SpecificRecomb"/>
    <property type="match status" value="2"/>
</dbReference>
<evidence type="ECO:0000313" key="2">
    <source>
        <dbReference type="EMBL" id="AWI55010.1"/>
    </source>
</evidence>
<dbReference type="InterPro" id="IPR011385">
    <property type="entry name" value="Site-sp_rcmbase"/>
</dbReference>
<dbReference type="EMBL" id="CP029210">
    <property type="protein sequence ID" value="AWI55010.1"/>
    <property type="molecule type" value="Genomic_DNA"/>
</dbReference>
<accession>A0A2U8FVG7</accession>
<keyword evidence="1" id="KW-0812">Transmembrane</keyword>
<gene>
    <name evidence="2" type="ORF">DEH84_00595</name>
</gene>
<evidence type="ECO:0000256" key="1">
    <source>
        <dbReference type="SAM" id="Phobius"/>
    </source>
</evidence>
<feature type="transmembrane region" description="Helical" evidence="1">
    <location>
        <begin position="622"/>
        <end position="646"/>
    </location>
</feature>
<feature type="transmembrane region" description="Helical" evidence="1">
    <location>
        <begin position="395"/>
        <end position="417"/>
    </location>
</feature>